<dbReference type="EMBL" id="FNCQ01000013">
    <property type="protein sequence ID" value="SDG94501.1"/>
    <property type="molecule type" value="Genomic_DNA"/>
</dbReference>
<dbReference type="AlphaFoldDB" id="A0A1G7YDB5"/>
<evidence type="ECO:0000256" key="3">
    <source>
        <dbReference type="ARBA" id="ARBA00022643"/>
    </source>
</evidence>
<keyword evidence="2 5" id="KW-0285">Flavoprotein</keyword>
<dbReference type="InterPro" id="IPR016446">
    <property type="entry name" value="Flavin_OxRdtase_Frp"/>
</dbReference>
<dbReference type="SUPFAM" id="SSF55469">
    <property type="entry name" value="FMN-dependent nitroreductase-like"/>
    <property type="match status" value="1"/>
</dbReference>
<evidence type="ECO:0000256" key="4">
    <source>
        <dbReference type="ARBA" id="ARBA00023002"/>
    </source>
</evidence>
<evidence type="ECO:0000313" key="7">
    <source>
        <dbReference type="EMBL" id="SDG94501.1"/>
    </source>
</evidence>
<dbReference type="RefSeq" id="WP_091818478.1">
    <property type="nucleotide sequence ID" value="NZ_FNCQ01000013.1"/>
</dbReference>
<sequence>MKNLLTRRSIRKYSEKEVSEELLNRLMNEAARTQTMGNLQLYSVVITRSNEMKAKLAPAHFNQPMVTEAPVVLTICADFNRTSTWARCRNANPGYDNFLSFINAATDALLYTQTLCNLFDEEGLGYCYLGTTVYQPQQIIDVLRLPQLVMPVATITVGWPAEEPPLSDRLPLESFIHHETYNDYLATDIDRFYAAKEALPENQHFVEINHKETLAQIFTDIRYTRKDNEALSTELIHTLVRQGFLPYTINKGLF</sequence>
<comment type="similarity">
    <text evidence="1 5">Belongs to the flavin oxidoreductase frp family.</text>
</comment>
<dbReference type="STRING" id="645274.SAMN04487901_11346"/>
<proteinExistence type="inferred from homology"/>
<accession>A0A1G7YDB5</accession>
<keyword evidence="5" id="KW-0521">NADP</keyword>
<keyword evidence="3 5" id="KW-0288">FMN</keyword>
<keyword evidence="8" id="KW-1185">Reference proteome</keyword>
<dbReference type="PANTHER" id="PTHR43425:SF2">
    <property type="entry name" value="OXYGEN-INSENSITIVE NADPH NITROREDUCTASE"/>
    <property type="match status" value="1"/>
</dbReference>
<dbReference type="Pfam" id="PF00881">
    <property type="entry name" value="Nitroreductase"/>
    <property type="match status" value="1"/>
</dbReference>
<evidence type="ECO:0000256" key="5">
    <source>
        <dbReference type="PIRNR" id="PIRNR005426"/>
    </source>
</evidence>
<dbReference type="InterPro" id="IPR000415">
    <property type="entry name" value="Nitroreductase-like"/>
</dbReference>
<dbReference type="GO" id="GO:0016491">
    <property type="term" value="F:oxidoreductase activity"/>
    <property type="evidence" value="ECO:0007669"/>
    <property type="project" value="UniProtKB-UniRule"/>
</dbReference>
<evidence type="ECO:0000256" key="2">
    <source>
        <dbReference type="ARBA" id="ARBA00022630"/>
    </source>
</evidence>
<feature type="domain" description="Nitroreductase" evidence="6">
    <location>
        <begin position="5"/>
        <end position="159"/>
    </location>
</feature>
<evidence type="ECO:0000256" key="1">
    <source>
        <dbReference type="ARBA" id="ARBA00008366"/>
    </source>
</evidence>
<evidence type="ECO:0000313" key="8">
    <source>
        <dbReference type="Proteomes" id="UP000198779"/>
    </source>
</evidence>
<name>A0A1G7YDB5_9BACT</name>
<protein>
    <submittedName>
        <fullName evidence="7">FMN reductase [NAD(P)H]</fullName>
    </submittedName>
</protein>
<gene>
    <name evidence="7" type="ORF">SAMN04487901_11346</name>
</gene>
<dbReference type="InterPro" id="IPR029479">
    <property type="entry name" value="Nitroreductase"/>
</dbReference>
<keyword evidence="4 5" id="KW-0560">Oxidoreductase</keyword>
<reference evidence="8" key="1">
    <citation type="submission" date="2016-10" db="EMBL/GenBank/DDBJ databases">
        <authorList>
            <person name="Varghese N."/>
            <person name="Submissions S."/>
        </authorList>
    </citation>
    <scope>NUCLEOTIDE SEQUENCE [LARGE SCALE GENOMIC DNA]</scope>
    <source>
        <strain evidence="8">BP1-148</strain>
    </source>
</reference>
<dbReference type="Proteomes" id="UP000198779">
    <property type="component" value="Unassembled WGS sequence"/>
</dbReference>
<dbReference type="PIRSF" id="PIRSF005426">
    <property type="entry name" value="Frp"/>
    <property type="match status" value="1"/>
</dbReference>
<dbReference type="PANTHER" id="PTHR43425">
    <property type="entry name" value="OXYGEN-INSENSITIVE NADPH NITROREDUCTASE"/>
    <property type="match status" value="1"/>
</dbReference>
<organism evidence="7 8">
    <name type="scientific">Prevotella communis</name>
    <dbReference type="NCBI Taxonomy" id="2913614"/>
    <lineage>
        <taxon>Bacteria</taxon>
        <taxon>Pseudomonadati</taxon>
        <taxon>Bacteroidota</taxon>
        <taxon>Bacteroidia</taxon>
        <taxon>Bacteroidales</taxon>
        <taxon>Prevotellaceae</taxon>
        <taxon>Prevotella</taxon>
    </lineage>
</organism>
<dbReference type="Gene3D" id="3.40.109.10">
    <property type="entry name" value="NADH Oxidase"/>
    <property type="match status" value="1"/>
</dbReference>
<evidence type="ECO:0000259" key="6">
    <source>
        <dbReference type="Pfam" id="PF00881"/>
    </source>
</evidence>